<dbReference type="Pfam" id="PF03480">
    <property type="entry name" value="DctP"/>
    <property type="match status" value="1"/>
</dbReference>
<dbReference type="SUPFAM" id="SSF53850">
    <property type="entry name" value="Periplasmic binding protein-like II"/>
    <property type="match status" value="1"/>
</dbReference>
<dbReference type="Gene3D" id="3.40.190.170">
    <property type="entry name" value="Bacterial extracellular solute-binding protein, family 7"/>
    <property type="match status" value="1"/>
</dbReference>
<comment type="caution">
    <text evidence="3">The sequence shown here is derived from an EMBL/GenBank/DDBJ whole genome shotgun (WGS) entry which is preliminary data.</text>
</comment>
<gene>
    <name evidence="3" type="ORF">C41B8_00960</name>
</gene>
<evidence type="ECO:0000256" key="2">
    <source>
        <dbReference type="SAM" id="SignalP"/>
    </source>
</evidence>
<organism evidence="3 4">
    <name type="scientific">Salinisphaera hydrothermalis (strain C41B8)</name>
    <dbReference type="NCBI Taxonomy" id="1304275"/>
    <lineage>
        <taxon>Bacteria</taxon>
        <taxon>Pseudomonadati</taxon>
        <taxon>Pseudomonadota</taxon>
        <taxon>Gammaproteobacteria</taxon>
        <taxon>Salinisphaerales</taxon>
        <taxon>Salinisphaeraceae</taxon>
        <taxon>Salinisphaera</taxon>
    </lineage>
</organism>
<accession>A0A084IRE1</accession>
<dbReference type="PANTHER" id="PTHR33376">
    <property type="match status" value="1"/>
</dbReference>
<dbReference type="InterPro" id="IPR018389">
    <property type="entry name" value="DctP_fam"/>
</dbReference>
<dbReference type="OrthoDB" id="9771186at2"/>
<dbReference type="InterPro" id="IPR004682">
    <property type="entry name" value="TRAP_DctP"/>
</dbReference>
<dbReference type="PATRIC" id="fig|1304275.5.peg.192"/>
<dbReference type="AlphaFoldDB" id="A0A084IRE1"/>
<dbReference type="GO" id="GO:0030288">
    <property type="term" value="C:outer membrane-bounded periplasmic space"/>
    <property type="evidence" value="ECO:0007669"/>
    <property type="project" value="InterPro"/>
</dbReference>
<feature type="signal peptide" evidence="2">
    <location>
        <begin position="1"/>
        <end position="29"/>
    </location>
</feature>
<dbReference type="CDD" id="cd13671">
    <property type="entry name" value="PBP2_TRAP_SBP_like_3"/>
    <property type="match status" value="1"/>
</dbReference>
<dbReference type="EMBL" id="APNK01000001">
    <property type="protein sequence ID" value="KEZ79275.1"/>
    <property type="molecule type" value="Genomic_DNA"/>
</dbReference>
<dbReference type="GO" id="GO:0055085">
    <property type="term" value="P:transmembrane transport"/>
    <property type="evidence" value="ECO:0007669"/>
    <property type="project" value="InterPro"/>
</dbReference>
<keyword evidence="1 2" id="KW-0732">Signal</keyword>
<keyword evidence="4" id="KW-1185">Reference proteome</keyword>
<proteinExistence type="predicted"/>
<dbReference type="RefSeq" id="WP_037332847.1">
    <property type="nucleotide sequence ID" value="NZ_APNK01000001.1"/>
</dbReference>
<sequence length="331" mass="36849">MKTLRTITHRTLLAAGLAVGLSVAASASATTWRGWNIHSPGYPNSVALKHFAQTITKKTHGDIQATVYNNAVLGDQTDAIQQVSNGAINFANFNMSPMGQYVPKTDILSLPYLFNSVKQMHHVMDGPIGDQFAADMKKKGLVVLSWFDSGARSFYNSKHPITKPSDLKGMKIRVQDNDLYVDMVEALGGNATPMPFSDVYQALKNGVIDGAENNYPSYKETNHYEVAKYYSEDDHLIIPECLCISKISWDALSAKDQKIVRQAAVAAAKEQRRLWAKDSREAKKYVANHGAKINKIKNLKPFQDAMKPVYAKFYKAHPDQKALVQKIRNTQ</sequence>
<evidence type="ECO:0000256" key="1">
    <source>
        <dbReference type="ARBA" id="ARBA00022729"/>
    </source>
</evidence>
<dbReference type="Proteomes" id="UP000028302">
    <property type="component" value="Unassembled WGS sequence"/>
</dbReference>
<feature type="chain" id="PRO_5001776684" evidence="2">
    <location>
        <begin position="30"/>
        <end position="331"/>
    </location>
</feature>
<dbReference type="PANTHER" id="PTHR33376:SF2">
    <property type="entry name" value="DICARBOXYLATE-BINDING PERIPLASMIC PROTEIN"/>
    <property type="match status" value="1"/>
</dbReference>
<evidence type="ECO:0000313" key="3">
    <source>
        <dbReference type="EMBL" id="KEZ79275.1"/>
    </source>
</evidence>
<dbReference type="NCBIfam" id="NF037995">
    <property type="entry name" value="TRAP_S1"/>
    <property type="match status" value="1"/>
</dbReference>
<name>A0A084IRE1_SALHC</name>
<dbReference type="eggNOG" id="COG1638">
    <property type="taxonomic scope" value="Bacteria"/>
</dbReference>
<dbReference type="NCBIfam" id="TIGR00787">
    <property type="entry name" value="dctP"/>
    <property type="match status" value="1"/>
</dbReference>
<dbReference type="STRING" id="1304275.C41B8_00960"/>
<evidence type="ECO:0000313" key="4">
    <source>
        <dbReference type="Proteomes" id="UP000028302"/>
    </source>
</evidence>
<reference evidence="3 4" key="1">
    <citation type="submission" date="2013-03" db="EMBL/GenBank/DDBJ databases">
        <title>Salinisphaera hydrothermalis C41B8 Genome Sequencing.</title>
        <authorList>
            <person name="Li C."/>
            <person name="Lai Q."/>
            <person name="Shao Z."/>
        </authorList>
    </citation>
    <scope>NUCLEOTIDE SEQUENCE [LARGE SCALE GENOMIC DNA]</scope>
    <source>
        <strain evidence="3 4">C41B8</strain>
    </source>
</reference>
<dbReference type="InterPro" id="IPR038404">
    <property type="entry name" value="TRAP_DctP_sf"/>
</dbReference>
<protein>
    <submittedName>
        <fullName evidence="3">TRAP transporter substrate-binding protein</fullName>
    </submittedName>
</protein>
<dbReference type="GO" id="GO:0030246">
    <property type="term" value="F:carbohydrate binding"/>
    <property type="evidence" value="ECO:0007669"/>
    <property type="project" value="TreeGrafter"/>
</dbReference>
<dbReference type="PIRSF" id="PIRSF006470">
    <property type="entry name" value="DctB"/>
    <property type="match status" value="1"/>
</dbReference>